<dbReference type="EMBL" id="OZ038524">
    <property type="protein sequence ID" value="CAL2078314.1"/>
    <property type="molecule type" value="Genomic_DNA"/>
</dbReference>
<organism evidence="1 2">
    <name type="scientific">Tenacibaculum dicentrarchi</name>
    <dbReference type="NCBI Taxonomy" id="669041"/>
    <lineage>
        <taxon>Bacteria</taxon>
        <taxon>Pseudomonadati</taxon>
        <taxon>Bacteroidota</taxon>
        <taxon>Flavobacteriia</taxon>
        <taxon>Flavobacteriales</taxon>
        <taxon>Flavobacteriaceae</taxon>
        <taxon>Tenacibaculum</taxon>
    </lineage>
</organism>
<sequence length="59" mass="7140">MLFIKKAPFFLYFFHKPFKIEQTMNTVKMSKQINMHLKTIMSLVQNPFYEKSKFPPINP</sequence>
<accession>A0ABP1EGJ5</accession>
<evidence type="ECO:0000313" key="2">
    <source>
        <dbReference type="Proteomes" id="UP001497514"/>
    </source>
</evidence>
<evidence type="ECO:0000313" key="1">
    <source>
        <dbReference type="EMBL" id="CAL2078314.1"/>
    </source>
</evidence>
<reference evidence="1 2" key="1">
    <citation type="submission" date="2024-05" db="EMBL/GenBank/DDBJ databases">
        <authorList>
            <person name="Duchaud E."/>
        </authorList>
    </citation>
    <scope>NUCLEOTIDE SEQUENCE [LARGE SCALE GENOMIC DNA]</scope>
    <source>
        <strain evidence="1">Ena-SAMPLE-TAB-13-05-2024-13:56:06:370-140309</strain>
    </source>
</reference>
<protein>
    <submittedName>
        <fullName evidence="1">Uncharacterized protein</fullName>
    </submittedName>
</protein>
<dbReference type="Proteomes" id="UP001497514">
    <property type="component" value="Chromosome"/>
</dbReference>
<name>A0ABP1EGJ5_9FLAO</name>
<keyword evidence="2" id="KW-1185">Reference proteome</keyword>
<proteinExistence type="predicted"/>
<gene>
    <name evidence="1" type="ORF">TD3509T_0639</name>
</gene>